<keyword evidence="13" id="KW-1185">Reference proteome</keyword>
<sequence length="539" mass="60714">MIRHLKIKDFAVIENAEIDFYDGLNIITGETGAGKSIVIEAVSLALGSRADTAFIRSGKKKALIQMIADHDGKEYIITREISASGKNICKINDEIVTLTHLNSLCKKLADIHGQYDHQSLLNPDYHINLIDLYHKEEIKPAKDKVIEEYENYSEIRSKLKVLLADVAKGNRERDFMQYEFDELQNAKLVKGEDDDLEEKVRLLQNSEKIYENLAGAYQVASEDEYSALSALKRISDMIGEISSYSPEIEMLSKRLSELYYDFEDISSSIRDCRDNTVFSPNELDMCISRLETINKLKNKHGKSIEELIQYKKQLDEKLSSIQSADNIKETLEKKLAKHRKALISACENLSLIRKEAAKQLEEKITAELKELNFNDAKFSIQFKKADAFTSNGSDIAEFMISTNKGEPLKPLSKIASGGEMSRIMLAFKKIIGDYDEIPTMIFDEIDSGISGITASIVGNKLEEIAQSHQIICITHLPQIAAYGVHNYKISKISDDTMTYTTILPLSHEEKIHEIARLLGGSNITDTTLKSAEELIEASH</sequence>
<gene>
    <name evidence="12" type="primary">recN</name>
    <name evidence="12" type="ORF">H8692_10365</name>
</gene>
<evidence type="ECO:0000256" key="2">
    <source>
        <dbReference type="ARBA" id="ARBA00009441"/>
    </source>
</evidence>
<dbReference type="Proteomes" id="UP000610862">
    <property type="component" value="Unassembled WGS sequence"/>
</dbReference>
<dbReference type="SUPFAM" id="SSF52540">
    <property type="entry name" value="P-loop containing nucleoside triphosphate hydrolases"/>
    <property type="match status" value="1"/>
</dbReference>
<dbReference type="InterPro" id="IPR004604">
    <property type="entry name" value="DNA_recomb/repair_RecN"/>
</dbReference>
<evidence type="ECO:0000256" key="6">
    <source>
        <dbReference type="ARBA" id="ARBA00022840"/>
    </source>
</evidence>
<evidence type="ECO:0000313" key="12">
    <source>
        <dbReference type="EMBL" id="MBC8569161.1"/>
    </source>
</evidence>
<evidence type="ECO:0000259" key="11">
    <source>
        <dbReference type="Pfam" id="PF02463"/>
    </source>
</evidence>
<proteinExistence type="inferred from homology"/>
<dbReference type="CDD" id="cd03241">
    <property type="entry name" value="ABC_RecN"/>
    <property type="match status" value="2"/>
</dbReference>
<evidence type="ECO:0000256" key="9">
    <source>
        <dbReference type="PIRNR" id="PIRNR003128"/>
    </source>
</evidence>
<dbReference type="EMBL" id="JACRTA010000003">
    <property type="protein sequence ID" value="MBC8569161.1"/>
    <property type="molecule type" value="Genomic_DNA"/>
</dbReference>
<dbReference type="NCBIfam" id="TIGR00634">
    <property type="entry name" value="recN"/>
    <property type="match status" value="1"/>
</dbReference>
<feature type="domain" description="RecF/RecN/SMC N-terminal" evidence="11">
    <location>
        <begin position="1"/>
        <end position="494"/>
    </location>
</feature>
<dbReference type="AlphaFoldDB" id="A0A926I9H4"/>
<keyword evidence="5 9" id="KW-0227">DNA damage</keyword>
<evidence type="ECO:0000256" key="10">
    <source>
        <dbReference type="SAM" id="Coils"/>
    </source>
</evidence>
<dbReference type="RefSeq" id="WP_177270096.1">
    <property type="nucleotide sequence ID" value="NZ_JACRTA010000003.1"/>
</dbReference>
<dbReference type="Pfam" id="PF02463">
    <property type="entry name" value="SMC_N"/>
    <property type="match status" value="1"/>
</dbReference>
<name>A0A926I9H4_9FIRM</name>
<evidence type="ECO:0000256" key="4">
    <source>
        <dbReference type="ARBA" id="ARBA00022741"/>
    </source>
</evidence>
<dbReference type="GO" id="GO:0005524">
    <property type="term" value="F:ATP binding"/>
    <property type="evidence" value="ECO:0007669"/>
    <property type="project" value="UniProtKB-KW"/>
</dbReference>
<evidence type="ECO:0000256" key="1">
    <source>
        <dbReference type="ARBA" id="ARBA00003618"/>
    </source>
</evidence>
<dbReference type="GO" id="GO:0009432">
    <property type="term" value="P:SOS response"/>
    <property type="evidence" value="ECO:0007669"/>
    <property type="project" value="TreeGrafter"/>
</dbReference>
<keyword evidence="7 9" id="KW-0234">DNA repair</keyword>
<evidence type="ECO:0000256" key="7">
    <source>
        <dbReference type="ARBA" id="ARBA00023204"/>
    </source>
</evidence>
<evidence type="ECO:0000256" key="5">
    <source>
        <dbReference type="ARBA" id="ARBA00022763"/>
    </source>
</evidence>
<dbReference type="PIRSF" id="PIRSF003128">
    <property type="entry name" value="RecN"/>
    <property type="match status" value="1"/>
</dbReference>
<dbReference type="GO" id="GO:0043590">
    <property type="term" value="C:bacterial nucleoid"/>
    <property type="evidence" value="ECO:0007669"/>
    <property type="project" value="TreeGrafter"/>
</dbReference>
<dbReference type="Gene3D" id="3.40.50.300">
    <property type="entry name" value="P-loop containing nucleotide triphosphate hydrolases"/>
    <property type="match status" value="2"/>
</dbReference>
<evidence type="ECO:0000256" key="3">
    <source>
        <dbReference type="ARBA" id="ARBA00021315"/>
    </source>
</evidence>
<keyword evidence="6" id="KW-0067">ATP-binding</keyword>
<dbReference type="InterPro" id="IPR003395">
    <property type="entry name" value="RecF/RecN/SMC_N"/>
</dbReference>
<comment type="caution">
    <text evidence="12">The sequence shown here is derived from an EMBL/GenBank/DDBJ whole genome shotgun (WGS) entry which is preliminary data.</text>
</comment>
<organism evidence="12 13">
    <name type="scientific">Lentihominibacter hominis</name>
    <dbReference type="NCBI Taxonomy" id="2763645"/>
    <lineage>
        <taxon>Bacteria</taxon>
        <taxon>Bacillati</taxon>
        <taxon>Bacillota</taxon>
        <taxon>Clostridia</taxon>
        <taxon>Peptostreptococcales</taxon>
        <taxon>Anaerovoracaceae</taxon>
        <taxon>Lentihominibacter</taxon>
    </lineage>
</organism>
<accession>A0A926I9H4</accession>
<evidence type="ECO:0000313" key="13">
    <source>
        <dbReference type="Proteomes" id="UP000610862"/>
    </source>
</evidence>
<dbReference type="GO" id="GO:0006310">
    <property type="term" value="P:DNA recombination"/>
    <property type="evidence" value="ECO:0007669"/>
    <property type="project" value="InterPro"/>
</dbReference>
<evidence type="ECO:0000256" key="8">
    <source>
        <dbReference type="ARBA" id="ARBA00033408"/>
    </source>
</evidence>
<dbReference type="FunFam" id="3.40.50.300:FF:000356">
    <property type="entry name" value="DNA repair protein RecN"/>
    <property type="match status" value="1"/>
</dbReference>
<comment type="similarity">
    <text evidence="2 9">Belongs to the RecN family.</text>
</comment>
<keyword evidence="4" id="KW-0547">Nucleotide-binding</keyword>
<dbReference type="PANTHER" id="PTHR11059:SF0">
    <property type="entry name" value="DNA REPAIR PROTEIN RECN"/>
    <property type="match status" value="1"/>
</dbReference>
<protein>
    <recommendedName>
        <fullName evidence="3 9">DNA repair protein RecN</fullName>
    </recommendedName>
    <alternativeName>
        <fullName evidence="8 9">Recombination protein N</fullName>
    </alternativeName>
</protein>
<dbReference type="GO" id="GO:0006281">
    <property type="term" value="P:DNA repair"/>
    <property type="evidence" value="ECO:0007669"/>
    <property type="project" value="UniProtKB-KW"/>
</dbReference>
<dbReference type="InterPro" id="IPR027417">
    <property type="entry name" value="P-loop_NTPase"/>
</dbReference>
<comment type="function">
    <text evidence="1 9">May be involved in recombinational repair of damaged DNA.</text>
</comment>
<feature type="coiled-coil region" evidence="10">
    <location>
        <begin position="293"/>
        <end position="374"/>
    </location>
</feature>
<keyword evidence="10" id="KW-0175">Coiled coil</keyword>
<reference evidence="12" key="1">
    <citation type="submission" date="2020-08" db="EMBL/GenBank/DDBJ databases">
        <title>Genome public.</title>
        <authorList>
            <person name="Liu C."/>
            <person name="Sun Q."/>
        </authorList>
    </citation>
    <scope>NUCLEOTIDE SEQUENCE</scope>
    <source>
        <strain evidence="12">NSJ-24</strain>
    </source>
</reference>
<dbReference type="PANTHER" id="PTHR11059">
    <property type="entry name" value="DNA REPAIR PROTEIN RECN"/>
    <property type="match status" value="1"/>
</dbReference>